<protein>
    <submittedName>
        <fullName evidence="1">Uncharacterized protein</fullName>
    </submittedName>
</protein>
<keyword evidence="2" id="KW-1185">Reference proteome</keyword>
<name>A0A1H8EC08_9SPHI</name>
<proteinExistence type="predicted"/>
<gene>
    <name evidence="1" type="ORF">SAMN05192574_102658</name>
</gene>
<sequence length="29" mass="3199">MQVGLVKIIDYEKDNKRIDGAFDSVGSIS</sequence>
<organism evidence="1 2">
    <name type="scientific">Mucilaginibacter gossypiicola</name>
    <dbReference type="NCBI Taxonomy" id="551995"/>
    <lineage>
        <taxon>Bacteria</taxon>
        <taxon>Pseudomonadati</taxon>
        <taxon>Bacteroidota</taxon>
        <taxon>Sphingobacteriia</taxon>
        <taxon>Sphingobacteriales</taxon>
        <taxon>Sphingobacteriaceae</taxon>
        <taxon>Mucilaginibacter</taxon>
    </lineage>
</organism>
<accession>A0A1H8EC08</accession>
<dbReference type="AlphaFoldDB" id="A0A1H8EC08"/>
<dbReference type="Proteomes" id="UP000198942">
    <property type="component" value="Unassembled WGS sequence"/>
</dbReference>
<dbReference type="STRING" id="551995.SAMN05192574_102658"/>
<evidence type="ECO:0000313" key="2">
    <source>
        <dbReference type="Proteomes" id="UP000198942"/>
    </source>
</evidence>
<dbReference type="EMBL" id="FOCL01000002">
    <property type="protein sequence ID" value="SEN17003.1"/>
    <property type="molecule type" value="Genomic_DNA"/>
</dbReference>
<reference evidence="2" key="1">
    <citation type="submission" date="2016-10" db="EMBL/GenBank/DDBJ databases">
        <authorList>
            <person name="Varghese N."/>
            <person name="Submissions S."/>
        </authorList>
    </citation>
    <scope>NUCLEOTIDE SEQUENCE [LARGE SCALE GENOMIC DNA]</scope>
    <source>
        <strain evidence="2">Gh-48</strain>
    </source>
</reference>
<evidence type="ECO:0000313" key="1">
    <source>
        <dbReference type="EMBL" id="SEN17003.1"/>
    </source>
</evidence>